<feature type="domain" description="Nephrocystin 3-like N-terminal" evidence="3">
    <location>
        <begin position="234"/>
        <end position="372"/>
    </location>
</feature>
<dbReference type="Proteomes" id="UP000663843">
    <property type="component" value="Unassembled WGS sequence"/>
</dbReference>
<dbReference type="Gene3D" id="3.40.50.300">
    <property type="entry name" value="P-loop containing nucleotide triphosphate hydrolases"/>
    <property type="match status" value="1"/>
</dbReference>
<dbReference type="PANTHER" id="PTHR10039">
    <property type="entry name" value="AMELOGENIN"/>
    <property type="match status" value="1"/>
</dbReference>
<feature type="region of interest" description="Disordered" evidence="2">
    <location>
        <begin position="1"/>
        <end position="48"/>
    </location>
</feature>
<evidence type="ECO:0000256" key="1">
    <source>
        <dbReference type="ARBA" id="ARBA00022737"/>
    </source>
</evidence>
<dbReference type="EMBL" id="CAJMWT010003184">
    <property type="protein sequence ID" value="CAE6465684.1"/>
    <property type="molecule type" value="Genomic_DNA"/>
</dbReference>
<sequence>MFGRKGFSKLKLGIRTRVHPAEGPTKPEKKSIQNPLQKKPEDGIDSDDWPQLTSFLETLREKPDLPWLEDPLQKAIDVFIGHIQAFEAEPKERHEYKILQDQFEALFKELQQIINSGVSRPYMTDATKRLCGMIKYEFSNISGLEKQDYDQNVASAGVQNDHDERSLLNCYRRAYKHFQRVRGRLILENVPSIISTLGDDLGTLGSPDRLDWVEGAPDYCHPNTRVGVLSRIFTWVDDPSSGPVYWINGMAGTGKTTIAYTLSSKLDIANKLAARFFCSRSIPKQRQVSSIIPSIAFQLAEFSDPFYNSLLDVLEDSSLQLDQHSPGLLVDSLISRPLLDVKDTLPDHIVIIIDAIDECEDKRGTSQLLESARAPNTRYNGKSEQADDFTSVSP</sequence>
<dbReference type="Pfam" id="PF24883">
    <property type="entry name" value="NPHP3_N"/>
    <property type="match status" value="1"/>
</dbReference>
<evidence type="ECO:0000313" key="5">
    <source>
        <dbReference type="Proteomes" id="UP000663843"/>
    </source>
</evidence>
<comment type="caution">
    <text evidence="4">The sequence shown here is derived from an EMBL/GenBank/DDBJ whole genome shotgun (WGS) entry which is preliminary data.</text>
</comment>
<keyword evidence="1" id="KW-0677">Repeat</keyword>
<feature type="region of interest" description="Disordered" evidence="2">
    <location>
        <begin position="371"/>
        <end position="394"/>
    </location>
</feature>
<evidence type="ECO:0000256" key="2">
    <source>
        <dbReference type="SAM" id="MobiDB-lite"/>
    </source>
</evidence>
<dbReference type="InterPro" id="IPR056884">
    <property type="entry name" value="NPHP3-like_N"/>
</dbReference>
<dbReference type="InterPro" id="IPR027417">
    <property type="entry name" value="P-loop_NTPase"/>
</dbReference>
<evidence type="ECO:0000313" key="4">
    <source>
        <dbReference type="EMBL" id="CAE6465684.1"/>
    </source>
</evidence>
<accession>A0A8H3BWE8</accession>
<dbReference type="AlphaFoldDB" id="A0A8H3BWE8"/>
<evidence type="ECO:0000259" key="3">
    <source>
        <dbReference type="Pfam" id="PF24883"/>
    </source>
</evidence>
<dbReference type="SUPFAM" id="SSF52540">
    <property type="entry name" value="P-loop containing nucleoside triphosphate hydrolases"/>
    <property type="match status" value="1"/>
</dbReference>
<reference evidence="4" key="1">
    <citation type="submission" date="2021-01" db="EMBL/GenBank/DDBJ databases">
        <authorList>
            <person name="Kaushik A."/>
        </authorList>
    </citation>
    <scope>NUCLEOTIDE SEQUENCE</scope>
    <source>
        <strain evidence="4">AG2-2IIIB</strain>
    </source>
</reference>
<gene>
    <name evidence="4" type="ORF">RDB_LOCUS101032</name>
</gene>
<feature type="compositionally biased region" description="Basic residues" evidence="2">
    <location>
        <begin position="1"/>
        <end position="18"/>
    </location>
</feature>
<name>A0A8H3BWE8_9AGAM</name>
<proteinExistence type="predicted"/>
<dbReference type="PANTHER" id="PTHR10039:SF17">
    <property type="entry name" value="FUNGAL STAND N-TERMINAL GOODBYE DOMAIN-CONTAINING PROTEIN-RELATED"/>
    <property type="match status" value="1"/>
</dbReference>
<feature type="compositionally biased region" description="Polar residues" evidence="2">
    <location>
        <begin position="377"/>
        <end position="394"/>
    </location>
</feature>
<organism evidence="4 5">
    <name type="scientific">Rhizoctonia solani</name>
    <dbReference type="NCBI Taxonomy" id="456999"/>
    <lineage>
        <taxon>Eukaryota</taxon>
        <taxon>Fungi</taxon>
        <taxon>Dikarya</taxon>
        <taxon>Basidiomycota</taxon>
        <taxon>Agaricomycotina</taxon>
        <taxon>Agaricomycetes</taxon>
        <taxon>Cantharellales</taxon>
        <taxon>Ceratobasidiaceae</taxon>
        <taxon>Rhizoctonia</taxon>
    </lineage>
</organism>
<protein>
    <recommendedName>
        <fullName evidence="3">Nephrocystin 3-like N-terminal domain-containing protein</fullName>
    </recommendedName>
</protein>